<gene>
    <name evidence="1" type="ORF">EYC87_17075</name>
</gene>
<keyword evidence="2" id="KW-1185">Reference proteome</keyword>
<sequence>MIAKRRRLILTAQLLGLVLLLSGCVNQTLKSTSVPAIDTSSEAIPEGQLLDVGIAIFDPGLEEYDEDERVYPEVRKAESRFMPNLLSQAMQESGAWGAVRVVPDPERISDLSVRGKILHSDGETLKIQVHAEDSRGYEWLDKTYETKASSYAYRNTTRSSYDPFQAMYHTIANDLLKAQSKLRPEDRANVRLTTDLLFAQRFSPETFAGYLAKNNRGVYLVMRLPAENDPMMERIDVIRERDNMYVDTMQEYYNSFGIEMIGPYQEWRKLSYEEAMALQELKAEARRRLIVGAVAVAAGIAGMSSGDSSSQAAANVAVIGGGYLLKSGLEKRNEAQIHVQALEELGMSLEAEITPQVIDLEDRSVTLSGNVEEQYAQWRAVLADIYATEIGSLEGLEESSSAPDTL</sequence>
<organism evidence="1 2">
    <name type="scientific">Candidatus Seongchinamella marina</name>
    <dbReference type="NCBI Taxonomy" id="2518990"/>
    <lineage>
        <taxon>Bacteria</taxon>
        <taxon>Pseudomonadati</taxon>
        <taxon>Pseudomonadota</taxon>
        <taxon>Gammaproteobacteria</taxon>
        <taxon>Cellvibrionales</taxon>
        <taxon>Halieaceae</taxon>
        <taxon>Seongchinamella</taxon>
    </lineage>
</organism>
<proteinExistence type="predicted"/>
<dbReference type="EMBL" id="SHNP01000007">
    <property type="protein sequence ID" value="MCX2975295.1"/>
    <property type="molecule type" value="Genomic_DNA"/>
</dbReference>
<name>A0ABT3SZ71_9GAMM</name>
<evidence type="ECO:0008006" key="3">
    <source>
        <dbReference type="Google" id="ProtNLM"/>
    </source>
</evidence>
<reference evidence="1" key="1">
    <citation type="submission" date="2019-02" db="EMBL/GenBank/DDBJ databases">
        <authorList>
            <person name="Li S.-H."/>
        </authorList>
    </citation>
    <scope>NUCLEOTIDE SEQUENCE</scope>
    <source>
        <strain evidence="1">IMCC8485</strain>
    </source>
</reference>
<protein>
    <recommendedName>
        <fullName evidence="3">Lipoprotein</fullName>
    </recommendedName>
</protein>
<dbReference type="Proteomes" id="UP001143307">
    <property type="component" value="Unassembled WGS sequence"/>
</dbReference>
<accession>A0ABT3SZ71</accession>
<dbReference type="RefSeq" id="WP_279253942.1">
    <property type="nucleotide sequence ID" value="NZ_SHNP01000007.1"/>
</dbReference>
<comment type="caution">
    <text evidence="1">The sequence shown here is derived from an EMBL/GenBank/DDBJ whole genome shotgun (WGS) entry which is preliminary data.</text>
</comment>
<evidence type="ECO:0000313" key="1">
    <source>
        <dbReference type="EMBL" id="MCX2975295.1"/>
    </source>
</evidence>
<evidence type="ECO:0000313" key="2">
    <source>
        <dbReference type="Proteomes" id="UP001143307"/>
    </source>
</evidence>
<dbReference type="PROSITE" id="PS51257">
    <property type="entry name" value="PROKAR_LIPOPROTEIN"/>
    <property type="match status" value="1"/>
</dbReference>